<dbReference type="InterPro" id="IPR011060">
    <property type="entry name" value="RibuloseP-bd_barrel"/>
</dbReference>
<dbReference type="SUPFAM" id="SSF55136">
    <property type="entry name" value="Probable bacterial effector-binding domain"/>
    <property type="match status" value="2"/>
</dbReference>
<dbReference type="CDD" id="cd04723">
    <property type="entry name" value="HisA_HisF"/>
    <property type="match status" value="1"/>
</dbReference>
<dbReference type="Gene3D" id="3.20.80.10">
    <property type="entry name" value="Regulatory factor, effector binding domain"/>
    <property type="match status" value="2"/>
</dbReference>
<evidence type="ECO:0000256" key="7">
    <source>
        <dbReference type="ARBA" id="ARBA00023235"/>
    </source>
</evidence>
<evidence type="ECO:0000256" key="4">
    <source>
        <dbReference type="ARBA" id="ARBA00012550"/>
    </source>
</evidence>
<organism evidence="9 10">
    <name type="scientific">Ziziphus jujuba var. spinosa</name>
    <dbReference type="NCBI Taxonomy" id="714518"/>
    <lineage>
        <taxon>Eukaryota</taxon>
        <taxon>Viridiplantae</taxon>
        <taxon>Streptophyta</taxon>
        <taxon>Embryophyta</taxon>
        <taxon>Tracheophyta</taxon>
        <taxon>Spermatophyta</taxon>
        <taxon>Magnoliopsida</taxon>
        <taxon>eudicotyledons</taxon>
        <taxon>Gunneridae</taxon>
        <taxon>Pentapetalae</taxon>
        <taxon>rosids</taxon>
        <taxon>fabids</taxon>
        <taxon>Rosales</taxon>
        <taxon>Rhamnaceae</taxon>
        <taxon>Paliureae</taxon>
        <taxon>Ziziphus</taxon>
    </lineage>
</organism>
<evidence type="ECO:0000313" key="10">
    <source>
        <dbReference type="Proteomes" id="UP000813462"/>
    </source>
</evidence>
<dbReference type="GO" id="GO:0000105">
    <property type="term" value="P:L-histidine biosynthetic process"/>
    <property type="evidence" value="ECO:0007669"/>
    <property type="project" value="UniProtKB-KW"/>
</dbReference>
<dbReference type="EMBL" id="JAEACU010000012">
    <property type="protein sequence ID" value="KAH7512164.1"/>
    <property type="molecule type" value="Genomic_DNA"/>
</dbReference>
<protein>
    <recommendedName>
        <fullName evidence="4">1-(5-phosphoribosyl)-5-[(5-phosphoribosylamino)methylideneamino]imidazole-4-carboxamideisomerase</fullName>
        <ecNumber evidence="4">5.3.1.16</ecNumber>
    </recommendedName>
</protein>
<evidence type="ECO:0000313" key="9">
    <source>
        <dbReference type="EMBL" id="KAH7512164.1"/>
    </source>
</evidence>
<keyword evidence="7" id="KW-0413">Isomerase</keyword>
<dbReference type="SUPFAM" id="SSF51366">
    <property type="entry name" value="Ribulose-phoshate binding barrel"/>
    <property type="match status" value="1"/>
</dbReference>
<name>A0A978UBM1_ZIZJJ</name>
<dbReference type="InterPro" id="IPR006062">
    <property type="entry name" value="His_biosynth"/>
</dbReference>
<keyword evidence="6 8" id="KW-0368">Histidine biosynthesis</keyword>
<dbReference type="EC" id="5.3.1.16" evidence="4"/>
<dbReference type="InterPro" id="IPR011256">
    <property type="entry name" value="Reg_factor_effector_dom_sf"/>
</dbReference>
<evidence type="ECO:0000256" key="2">
    <source>
        <dbReference type="ARBA" id="ARBA00009667"/>
    </source>
</evidence>
<dbReference type="Pfam" id="PF04832">
    <property type="entry name" value="SOUL"/>
    <property type="match status" value="2"/>
</dbReference>
<evidence type="ECO:0000256" key="5">
    <source>
        <dbReference type="ARBA" id="ARBA00022605"/>
    </source>
</evidence>
<dbReference type="PANTHER" id="PTHR43090:SF2">
    <property type="entry name" value="1-(5-PHOSPHORIBOSYL)-5-[(5-PHOSPHORIBOSYLAMINO)METHYLIDENEAMINO] IMIDAZOLE-4-CARBOXAMIDE ISOMERASE"/>
    <property type="match status" value="1"/>
</dbReference>
<evidence type="ECO:0000256" key="1">
    <source>
        <dbReference type="ARBA" id="ARBA00005133"/>
    </source>
</evidence>
<proteinExistence type="inferred from homology"/>
<comment type="similarity">
    <text evidence="2 8">Belongs to the HisA/HisF family.</text>
</comment>
<comment type="similarity">
    <text evidence="3">Belongs to the HEBP family.</text>
</comment>
<dbReference type="InterPro" id="IPR044524">
    <property type="entry name" value="Isoase_HisA-like"/>
</dbReference>
<dbReference type="PANTHER" id="PTHR43090">
    <property type="entry name" value="1-(5-PHOSPHORIBOSYL)-5-[(5-PHOSPHORIBOSYLAMINO)METHYLIDENEAMINO] IMIDAZOLE-4-CARBOXAMIDE ISOMERASE"/>
    <property type="match status" value="1"/>
</dbReference>
<dbReference type="GO" id="GO:0003949">
    <property type="term" value="F:1-(5-phosphoribosyl)-5-[(5-phosphoribosylamino)methylideneamino]imidazole-4-carboxamide isomerase activity"/>
    <property type="evidence" value="ECO:0007669"/>
    <property type="project" value="UniProtKB-EC"/>
</dbReference>
<keyword evidence="5 8" id="KW-0028">Amino-acid biosynthesis</keyword>
<dbReference type="NCBIfam" id="TIGR02129">
    <property type="entry name" value="hisA_euk"/>
    <property type="match status" value="1"/>
</dbReference>
<dbReference type="Pfam" id="PF00977">
    <property type="entry name" value="His_biosynth"/>
    <property type="match status" value="1"/>
</dbReference>
<accession>A0A978UBM1</accession>
<comment type="pathway">
    <text evidence="1">Amino-acid biosynthesis; L-histidine biosynthesis; L-histidine from 5-phospho-alpha-D-ribose 1-diphosphate: step 4/9.</text>
</comment>
<reference evidence="9" key="1">
    <citation type="journal article" date="2021" name="Front. Plant Sci.">
        <title>Chromosome-Scale Genome Assembly for Chinese Sour Jujube and Insights Into Its Genome Evolution and Domestication Signature.</title>
        <authorList>
            <person name="Shen L.-Y."/>
            <person name="Luo H."/>
            <person name="Wang X.-L."/>
            <person name="Wang X.-M."/>
            <person name="Qiu X.-J."/>
            <person name="Liu H."/>
            <person name="Zhou S.-S."/>
            <person name="Jia K.-H."/>
            <person name="Nie S."/>
            <person name="Bao Y.-T."/>
            <person name="Zhang R.-G."/>
            <person name="Yun Q.-Z."/>
            <person name="Chai Y.-H."/>
            <person name="Lu J.-Y."/>
            <person name="Li Y."/>
            <person name="Zhao S.-W."/>
            <person name="Mao J.-F."/>
            <person name="Jia S.-G."/>
            <person name="Mao Y.-M."/>
        </authorList>
    </citation>
    <scope>NUCLEOTIDE SEQUENCE</scope>
    <source>
        <strain evidence="9">AT0</strain>
        <tissue evidence="9">Leaf</tissue>
    </source>
</reference>
<evidence type="ECO:0000256" key="3">
    <source>
        <dbReference type="ARBA" id="ARBA00009817"/>
    </source>
</evidence>
<dbReference type="GO" id="GO:0000162">
    <property type="term" value="P:L-tryptophan biosynthetic process"/>
    <property type="evidence" value="ECO:0007669"/>
    <property type="project" value="TreeGrafter"/>
</dbReference>
<evidence type="ECO:0000256" key="6">
    <source>
        <dbReference type="ARBA" id="ARBA00023102"/>
    </source>
</evidence>
<sequence>MGLESLDATLSSDLLSFRRALSHSICGINKPKFITAMPFSTSRLISIRCGVRFRPCIDIHKIVGSTLRDTKQDGSALVTNFESDKSAAEFANLYREDGLTGGHVIMLGADHLSKAAAIEALHAYPGGLQVGGGINSDNCLSYIAEGASHVIVTSYVFSNGQMDLERLKGLVRVVGKERLILDLSCRKKGGKYAIVTDRWQKFSDVYLDEEVLDFLANYADEFLVHGVDVEGKKYVGIFKTLETVESLQPLGAYISLGLQGFWDVHNVRLGIDEELVALLGKHSPIPVTYAGGVTVMADLEKIKVAGMGRVDVTVGSALDIFGALPGYLPTPPCHQPDKRVTDCSISSLQEFNIFSLICHKPLIVGQPIASKTQTISRTRNLSPSPSSRTITNISMATDRATAPRQQRRRTMSALEARISLVFALASQTASLSQRLVLDFTTEAAKYLFPKRFESRTLEEALMSVPDLETFKFRVLSRTDQYEIREVEPYFVAETSMPGKTGFDFNGASKSFNVLAEYLFGENTRKEKMEMTTPVFTRTSLSDGEKMEMTTPVITKRVEDQDKWQMSFLMPSKYGANLPFPKDPSVRIREVPRKIVAVVAFSGFVTDEDIKRRETKLREALKNDRQFQVKEGTSVEVAQYNPPFTLPFQRRNEIAIEVESKEE</sequence>
<dbReference type="Gene3D" id="3.20.20.70">
    <property type="entry name" value="Aldolase class I"/>
    <property type="match status" value="1"/>
</dbReference>
<dbReference type="InterPro" id="IPR006917">
    <property type="entry name" value="SOUL_heme-bd"/>
</dbReference>
<dbReference type="AlphaFoldDB" id="A0A978UBM1"/>
<dbReference type="Proteomes" id="UP000813462">
    <property type="component" value="Unassembled WGS sequence"/>
</dbReference>
<dbReference type="InterPro" id="IPR013785">
    <property type="entry name" value="Aldolase_TIM"/>
</dbReference>
<comment type="caution">
    <text evidence="9">The sequence shown here is derived from an EMBL/GenBank/DDBJ whole genome shotgun (WGS) entry which is preliminary data.</text>
</comment>
<evidence type="ECO:0000256" key="8">
    <source>
        <dbReference type="RuleBase" id="RU003657"/>
    </source>
</evidence>
<dbReference type="GO" id="GO:0005737">
    <property type="term" value="C:cytoplasm"/>
    <property type="evidence" value="ECO:0007669"/>
    <property type="project" value="TreeGrafter"/>
</dbReference>
<dbReference type="InterPro" id="IPR011858">
    <property type="entry name" value="His6/HISN3"/>
</dbReference>
<gene>
    <name evidence="9" type="ORF">FEM48_Zijuj12G0061500</name>
</gene>